<reference evidence="1 2" key="1">
    <citation type="journal article" date="2022" name="bioRxiv">
        <title>The genome of the oomycete Peronosclerospora sorghi, a cosmopolitan pathogen of maize and sorghum, is inflated with dispersed pseudogenes.</title>
        <authorList>
            <person name="Fletcher K."/>
            <person name="Martin F."/>
            <person name="Isakeit T."/>
            <person name="Cavanaugh K."/>
            <person name="Magill C."/>
            <person name="Michelmore R."/>
        </authorList>
    </citation>
    <scope>NUCLEOTIDE SEQUENCE [LARGE SCALE GENOMIC DNA]</scope>
    <source>
        <strain evidence="1">P6</strain>
    </source>
</reference>
<organism evidence="1 2">
    <name type="scientific">Peronosclerospora sorghi</name>
    <dbReference type="NCBI Taxonomy" id="230839"/>
    <lineage>
        <taxon>Eukaryota</taxon>
        <taxon>Sar</taxon>
        <taxon>Stramenopiles</taxon>
        <taxon>Oomycota</taxon>
        <taxon>Peronosporomycetes</taxon>
        <taxon>Peronosporales</taxon>
        <taxon>Peronosporaceae</taxon>
        <taxon>Peronosclerospora</taxon>
    </lineage>
</organism>
<dbReference type="Proteomes" id="UP001163321">
    <property type="component" value="Chromosome 1"/>
</dbReference>
<dbReference type="EMBL" id="CM047580">
    <property type="protein sequence ID" value="KAI9923073.1"/>
    <property type="molecule type" value="Genomic_DNA"/>
</dbReference>
<gene>
    <name evidence="1" type="ORF">PsorP6_001734</name>
</gene>
<proteinExistence type="predicted"/>
<protein>
    <submittedName>
        <fullName evidence="1">Uncharacterized protein</fullName>
    </submittedName>
</protein>
<evidence type="ECO:0000313" key="1">
    <source>
        <dbReference type="EMBL" id="KAI9923073.1"/>
    </source>
</evidence>
<sequence length="309" mass="34326">MLSRLALRKAVLRSPKQSTGKLLRTMSLHTTGVARKDEKDPTEGVPIPTQGILDQIGLSDWKISAPILGALAIPAISNHFYVLNEESQLVCCFLLFCTATYKYGGDMIASYFDERAAAILSEQNAMEDANLELAKETIEAHKAMLTIHADIATLADAHKEAVALMCTVQAYKLRHKTRETFVRNLESIRELETLYNLELQKSMVASATRNVRAVVEKGDKKLKDAAFQLAVDILGNVDVEDDKEDDVAALFTKELRAFATELEAKRGQVIKLTEAEQSELQAELNAYMTRCGLEDADFKAPKEVKLEHL</sequence>
<comment type="caution">
    <text evidence="1">The sequence shown here is derived from an EMBL/GenBank/DDBJ whole genome shotgun (WGS) entry which is preliminary data.</text>
</comment>
<accession>A0ACC0WYY0</accession>
<name>A0ACC0WYY0_9STRA</name>
<evidence type="ECO:0000313" key="2">
    <source>
        <dbReference type="Proteomes" id="UP001163321"/>
    </source>
</evidence>
<keyword evidence="2" id="KW-1185">Reference proteome</keyword>